<keyword evidence="3" id="KW-0547">Nucleotide-binding</keyword>
<dbReference type="Gene3D" id="3.30.1490.330">
    <property type="match status" value="1"/>
</dbReference>
<dbReference type="SUPFAM" id="SSF56059">
    <property type="entry name" value="Glutathione synthetase ATP-binding domain-like"/>
    <property type="match status" value="1"/>
</dbReference>
<gene>
    <name evidence="7" type="ORF">B0I00_0271</name>
</gene>
<organism evidence="7 8">
    <name type="scientific">Novosphingobium kunmingense</name>
    <dbReference type="NCBI Taxonomy" id="1211806"/>
    <lineage>
        <taxon>Bacteria</taxon>
        <taxon>Pseudomonadati</taxon>
        <taxon>Pseudomonadota</taxon>
        <taxon>Alphaproteobacteria</taxon>
        <taxon>Sphingomonadales</taxon>
        <taxon>Sphingomonadaceae</taxon>
        <taxon>Novosphingobium</taxon>
    </lineage>
</organism>
<dbReference type="AlphaFoldDB" id="A0A2N0I1P4"/>
<evidence type="ECO:0000313" key="7">
    <source>
        <dbReference type="EMBL" id="PKB25090.1"/>
    </source>
</evidence>
<dbReference type="GO" id="GO:0046872">
    <property type="term" value="F:metal ion binding"/>
    <property type="evidence" value="ECO:0007669"/>
    <property type="project" value="UniProtKB-KW"/>
</dbReference>
<dbReference type="RefSeq" id="WP_100865566.1">
    <property type="nucleotide sequence ID" value="NZ_PHUF01000002.1"/>
</dbReference>
<evidence type="ECO:0000259" key="6">
    <source>
        <dbReference type="Pfam" id="PF03738"/>
    </source>
</evidence>
<dbReference type="GO" id="GO:0005524">
    <property type="term" value="F:ATP binding"/>
    <property type="evidence" value="ECO:0007669"/>
    <property type="project" value="UniProtKB-KW"/>
</dbReference>
<dbReference type="GO" id="GO:0016874">
    <property type="term" value="F:ligase activity"/>
    <property type="evidence" value="ECO:0007669"/>
    <property type="project" value="UniProtKB-KW"/>
</dbReference>
<keyword evidence="2" id="KW-0479">Metal-binding</keyword>
<evidence type="ECO:0000256" key="2">
    <source>
        <dbReference type="ARBA" id="ARBA00022723"/>
    </source>
</evidence>
<dbReference type="Proteomes" id="UP000232587">
    <property type="component" value="Unassembled WGS sequence"/>
</dbReference>
<dbReference type="Pfam" id="PF03738">
    <property type="entry name" value="GSP_synth"/>
    <property type="match status" value="1"/>
</dbReference>
<dbReference type="InterPro" id="IPR016185">
    <property type="entry name" value="PreATP-grasp_dom_sf"/>
</dbReference>
<comment type="caution">
    <text evidence="7">The sequence shown here is derived from an EMBL/GenBank/DDBJ whole genome shotgun (WGS) entry which is preliminary data.</text>
</comment>
<sequence length="380" mass="42756">MRRLTLQPRSNWQARVEEHGLVWHSDADGPYWDESACYEFTLPEIATIEDATEEVQRLYCDAAERIASNPELMALCGIPGSWHEAVSTSWKSAVPALDYGRFDFGYNGSGPPKLFEYNCDTPTAMLETAIVQWFWKEEVFPEADQLNSLHEKLLARWQTLRGQISGAQAWFTHVADEAHEDAITTTYMRELAMEAGFDTLAVLIDQIGLDAEGRLVDQDDQLITALFKLYPWEWLVAEEFGEAARARLSDTVWLEPVWKMLMSNKAILAILWDMFPGHPNLLPASLDAGAIKSDYVSKPVHAREGANIEIVRRGRLVQRSGGDYSRSRLVFQQLYPLRDFGRGMPVLGSWIVAGEAAGLGIREDGAITGNRARFLPHIIA</sequence>
<dbReference type="InterPro" id="IPR005494">
    <property type="entry name" value="GSPS_pre-ATP-grasp-like_dom"/>
</dbReference>
<proteinExistence type="predicted"/>
<name>A0A2N0I1P4_9SPHN</name>
<keyword evidence="4" id="KW-0067">ATP-binding</keyword>
<evidence type="ECO:0000256" key="4">
    <source>
        <dbReference type="ARBA" id="ARBA00022840"/>
    </source>
</evidence>
<keyword evidence="8" id="KW-1185">Reference proteome</keyword>
<dbReference type="SUPFAM" id="SSF52440">
    <property type="entry name" value="PreATP-grasp domain"/>
    <property type="match status" value="1"/>
</dbReference>
<keyword evidence="5" id="KW-0460">Magnesium</keyword>
<feature type="domain" description="Glutathionylspermidine synthase pre-ATP-grasp-like" evidence="6">
    <location>
        <begin position="12"/>
        <end position="379"/>
    </location>
</feature>
<keyword evidence="1" id="KW-0436">Ligase</keyword>
<evidence type="ECO:0000256" key="5">
    <source>
        <dbReference type="ARBA" id="ARBA00022842"/>
    </source>
</evidence>
<accession>A0A2N0I1P4</accession>
<dbReference type="OrthoDB" id="9765517at2"/>
<protein>
    <submittedName>
        <fullName evidence="7">Glutathionylspermidine synthase</fullName>
    </submittedName>
</protein>
<evidence type="ECO:0000313" key="8">
    <source>
        <dbReference type="Proteomes" id="UP000232587"/>
    </source>
</evidence>
<evidence type="ECO:0000256" key="3">
    <source>
        <dbReference type="ARBA" id="ARBA00022741"/>
    </source>
</evidence>
<reference evidence="7 8" key="1">
    <citation type="submission" date="2017-11" db="EMBL/GenBank/DDBJ databases">
        <title>Genomic Encyclopedia of Type Strains, Phase III (KMG-III): the genomes of soil and plant-associated and newly described type strains.</title>
        <authorList>
            <person name="Whitman W."/>
        </authorList>
    </citation>
    <scope>NUCLEOTIDE SEQUENCE [LARGE SCALE GENOMIC DNA]</scope>
    <source>
        <strain evidence="7 8">CGMCC 1.12274</strain>
    </source>
</reference>
<evidence type="ECO:0000256" key="1">
    <source>
        <dbReference type="ARBA" id="ARBA00022598"/>
    </source>
</evidence>
<dbReference type="EMBL" id="PHUF01000002">
    <property type="protein sequence ID" value="PKB25090.1"/>
    <property type="molecule type" value="Genomic_DNA"/>
</dbReference>